<proteinExistence type="predicted"/>
<dbReference type="OrthoDB" id="6695641at2"/>
<dbReference type="PROSITE" id="PS51257">
    <property type="entry name" value="PROKAR_LIPOPROTEIN"/>
    <property type="match status" value="1"/>
</dbReference>
<reference evidence="1 2" key="1">
    <citation type="submission" date="2019-11" db="EMBL/GenBank/DDBJ databases">
        <authorList>
            <person name="Holert J."/>
        </authorList>
    </citation>
    <scope>NUCLEOTIDE SEQUENCE [LARGE SCALE GENOMIC DNA]</scope>
    <source>
        <strain evidence="1">SB11_3</strain>
    </source>
</reference>
<protein>
    <recommendedName>
        <fullName evidence="3">Lipoprotein</fullName>
    </recommendedName>
</protein>
<dbReference type="AlphaFoldDB" id="A0A5S9QJ49"/>
<keyword evidence="2" id="KW-1185">Reference proteome</keyword>
<evidence type="ECO:0000313" key="2">
    <source>
        <dbReference type="Proteomes" id="UP000441399"/>
    </source>
</evidence>
<name>A0A5S9QJ49_9GAMM</name>
<sequence>MNRLKLITVLCSLFILGCNSDKSESDEVLEPTFVSVFASKESIQCESSGLSKEDSANQLIDVGIDVTNSGCAYNNSINVLAVCGTGTSEIIVHNIPEQSLKDAEGLGFISTESIDNEYTVFDCE</sequence>
<gene>
    <name evidence="1" type="ORF">OPDIPICF_02051</name>
</gene>
<evidence type="ECO:0000313" key="1">
    <source>
        <dbReference type="EMBL" id="CAA0118180.1"/>
    </source>
</evidence>
<accession>A0A5S9QJ49</accession>
<evidence type="ECO:0008006" key="3">
    <source>
        <dbReference type="Google" id="ProtNLM"/>
    </source>
</evidence>
<dbReference type="EMBL" id="CACSIO010000034">
    <property type="protein sequence ID" value="CAA0118180.1"/>
    <property type="molecule type" value="Genomic_DNA"/>
</dbReference>
<dbReference type="Proteomes" id="UP000441399">
    <property type="component" value="Unassembled WGS sequence"/>
</dbReference>
<organism evidence="1 2">
    <name type="scientific">BD1-7 clade bacterium</name>
    <dbReference type="NCBI Taxonomy" id="2029982"/>
    <lineage>
        <taxon>Bacteria</taxon>
        <taxon>Pseudomonadati</taxon>
        <taxon>Pseudomonadota</taxon>
        <taxon>Gammaproteobacteria</taxon>
        <taxon>Cellvibrionales</taxon>
        <taxon>Spongiibacteraceae</taxon>
        <taxon>BD1-7 clade</taxon>
    </lineage>
</organism>